<accession>A0A074ZQR5</accession>
<organism evidence="2 3">
    <name type="scientific">Aureobasidium subglaciale (strain EXF-2481)</name>
    <name type="common">Aureobasidium pullulans var. subglaciale</name>
    <dbReference type="NCBI Taxonomy" id="1043005"/>
    <lineage>
        <taxon>Eukaryota</taxon>
        <taxon>Fungi</taxon>
        <taxon>Dikarya</taxon>
        <taxon>Ascomycota</taxon>
        <taxon>Pezizomycotina</taxon>
        <taxon>Dothideomycetes</taxon>
        <taxon>Dothideomycetidae</taxon>
        <taxon>Dothideales</taxon>
        <taxon>Saccotheciaceae</taxon>
        <taxon>Aureobasidium</taxon>
    </lineage>
</organism>
<dbReference type="AlphaFoldDB" id="A0A074ZQR5"/>
<proteinExistence type="predicted"/>
<dbReference type="Proteomes" id="UP000030641">
    <property type="component" value="Unassembled WGS sequence"/>
</dbReference>
<protein>
    <recommendedName>
        <fullName evidence="4">Secreted protein</fullName>
    </recommendedName>
</protein>
<keyword evidence="1" id="KW-0732">Signal</keyword>
<feature type="signal peptide" evidence="1">
    <location>
        <begin position="1"/>
        <end position="19"/>
    </location>
</feature>
<feature type="chain" id="PRO_5001704269" description="Secreted protein" evidence="1">
    <location>
        <begin position="20"/>
        <end position="74"/>
    </location>
</feature>
<dbReference type="RefSeq" id="XP_013349123.1">
    <property type="nucleotide sequence ID" value="XM_013493669.1"/>
</dbReference>
<dbReference type="InParanoid" id="A0A074ZQR5"/>
<feature type="non-terminal residue" evidence="2">
    <location>
        <position position="74"/>
    </location>
</feature>
<dbReference type="EMBL" id="KL584749">
    <property type="protein sequence ID" value="KER00612.1"/>
    <property type="molecule type" value="Genomic_DNA"/>
</dbReference>
<keyword evidence="3" id="KW-1185">Reference proteome</keyword>
<gene>
    <name evidence="2" type="ORF">AUEXF2481DRAFT_34834</name>
</gene>
<dbReference type="GeneID" id="25365179"/>
<evidence type="ECO:0000313" key="3">
    <source>
        <dbReference type="Proteomes" id="UP000030641"/>
    </source>
</evidence>
<evidence type="ECO:0000313" key="2">
    <source>
        <dbReference type="EMBL" id="KER00612.1"/>
    </source>
</evidence>
<reference evidence="2 3" key="1">
    <citation type="journal article" date="2014" name="BMC Genomics">
        <title>Genome sequencing of four Aureobasidium pullulans varieties: biotechnological potential, stress tolerance, and description of new species.</title>
        <authorList>
            <person name="Gostin Ar C."/>
            <person name="Ohm R.A."/>
            <person name="Kogej T."/>
            <person name="Sonjak S."/>
            <person name="Turk M."/>
            <person name="Zajc J."/>
            <person name="Zalar P."/>
            <person name="Grube M."/>
            <person name="Sun H."/>
            <person name="Han J."/>
            <person name="Sharma A."/>
            <person name="Chiniquy J."/>
            <person name="Ngan C.Y."/>
            <person name="Lipzen A."/>
            <person name="Barry K."/>
            <person name="Grigoriev I.V."/>
            <person name="Gunde-Cimerman N."/>
        </authorList>
    </citation>
    <scope>NUCLEOTIDE SEQUENCE [LARGE SCALE GENOMIC DNA]</scope>
    <source>
        <strain evidence="2 3">EXF-2481</strain>
    </source>
</reference>
<evidence type="ECO:0000256" key="1">
    <source>
        <dbReference type="SAM" id="SignalP"/>
    </source>
</evidence>
<sequence length="74" mass="8397">MTVLAIMQIYSMFNFWTFALVTVPCIMLDPEPCLYQCSQPALCPTDSTVKPLNMSGKTQKQQLPLEVPHLSRHI</sequence>
<name>A0A074ZQR5_AURSE</name>
<evidence type="ECO:0008006" key="4">
    <source>
        <dbReference type="Google" id="ProtNLM"/>
    </source>
</evidence>
<dbReference type="HOGENOM" id="CLU_2694393_0_0_1"/>